<dbReference type="PANTHER" id="PTHR34472:SF1">
    <property type="entry name" value="SULFUR CARRIER PROTEIN THIS"/>
    <property type="match status" value="1"/>
</dbReference>
<gene>
    <name evidence="1" type="primary">thiS</name>
    <name evidence="1" type="ORF">H8N03_24745</name>
</gene>
<evidence type="ECO:0000313" key="1">
    <source>
        <dbReference type="EMBL" id="MBC5786171.1"/>
    </source>
</evidence>
<dbReference type="NCBIfam" id="TIGR01683">
    <property type="entry name" value="thiS"/>
    <property type="match status" value="1"/>
</dbReference>
<accession>A0A923MW71</accession>
<name>A0A923MW71_9BURK</name>
<dbReference type="PANTHER" id="PTHR34472">
    <property type="entry name" value="SULFUR CARRIER PROTEIN THIS"/>
    <property type="match status" value="1"/>
</dbReference>
<reference evidence="1" key="1">
    <citation type="submission" date="2020-08" db="EMBL/GenBank/DDBJ databases">
        <title>Ramlibacter sp. USB13 16S ribosomal RNA gene genome sequencing and assembly.</title>
        <authorList>
            <person name="Kang M."/>
        </authorList>
    </citation>
    <scope>NUCLEOTIDE SEQUENCE</scope>
    <source>
        <strain evidence="1">USB13</strain>
    </source>
</reference>
<dbReference type="InterPro" id="IPR012675">
    <property type="entry name" value="Beta-grasp_dom_sf"/>
</dbReference>
<protein>
    <submittedName>
        <fullName evidence="1">Sulfur carrier protein ThiS</fullName>
    </submittedName>
</protein>
<dbReference type="InterPro" id="IPR010035">
    <property type="entry name" value="Thi_S"/>
</dbReference>
<dbReference type="InterPro" id="IPR016155">
    <property type="entry name" value="Mopterin_synth/thiamin_S_b"/>
</dbReference>
<dbReference type="Gene3D" id="3.10.20.30">
    <property type="match status" value="1"/>
</dbReference>
<dbReference type="EMBL" id="JACORT010000015">
    <property type="protein sequence ID" value="MBC5786171.1"/>
    <property type="molecule type" value="Genomic_DNA"/>
</dbReference>
<dbReference type="SUPFAM" id="SSF54285">
    <property type="entry name" value="MoaD/ThiS"/>
    <property type="match status" value="1"/>
</dbReference>
<organism evidence="1 2">
    <name type="scientific">Ramlibacter cellulosilyticus</name>
    <dbReference type="NCBI Taxonomy" id="2764187"/>
    <lineage>
        <taxon>Bacteria</taxon>
        <taxon>Pseudomonadati</taxon>
        <taxon>Pseudomonadota</taxon>
        <taxon>Betaproteobacteria</taxon>
        <taxon>Burkholderiales</taxon>
        <taxon>Comamonadaceae</taxon>
        <taxon>Ramlibacter</taxon>
    </lineage>
</organism>
<dbReference type="Proteomes" id="UP000608513">
    <property type="component" value="Unassembled WGS sequence"/>
</dbReference>
<dbReference type="AlphaFoldDB" id="A0A923MW71"/>
<dbReference type="InterPro" id="IPR003749">
    <property type="entry name" value="ThiS/MoaD-like"/>
</dbReference>
<proteinExistence type="predicted"/>
<dbReference type="RefSeq" id="WP_187078914.1">
    <property type="nucleotide sequence ID" value="NZ_JACORT010000015.1"/>
</dbReference>
<keyword evidence="2" id="KW-1185">Reference proteome</keyword>
<comment type="caution">
    <text evidence="1">The sequence shown here is derived from an EMBL/GenBank/DDBJ whole genome shotgun (WGS) entry which is preliminary data.</text>
</comment>
<evidence type="ECO:0000313" key="2">
    <source>
        <dbReference type="Proteomes" id="UP000608513"/>
    </source>
</evidence>
<sequence>MSFEITVNGEPRTVEDTATLADLVSALGQPPQALATAVNGEFVPRGAREGVQLRAGDAVFTFQPITGG</sequence>
<dbReference type="CDD" id="cd00565">
    <property type="entry name" value="Ubl_ThiS"/>
    <property type="match status" value="1"/>
</dbReference>
<dbReference type="Pfam" id="PF02597">
    <property type="entry name" value="ThiS"/>
    <property type="match status" value="1"/>
</dbReference>